<feature type="signal peptide" evidence="1">
    <location>
        <begin position="1"/>
        <end position="17"/>
    </location>
</feature>
<protein>
    <recommendedName>
        <fullName evidence="4">Secreted protein</fullName>
    </recommendedName>
</protein>
<comment type="caution">
    <text evidence="2">The sequence shown here is derived from an EMBL/GenBank/DDBJ whole genome shotgun (WGS) entry which is preliminary data.</text>
</comment>
<dbReference type="EMBL" id="JAULSR010000002">
    <property type="protein sequence ID" value="KAK0629123.1"/>
    <property type="molecule type" value="Genomic_DNA"/>
</dbReference>
<evidence type="ECO:0000313" key="3">
    <source>
        <dbReference type="Proteomes" id="UP001174934"/>
    </source>
</evidence>
<feature type="chain" id="PRO_5041322165" description="Secreted protein" evidence="1">
    <location>
        <begin position="18"/>
        <end position="108"/>
    </location>
</feature>
<organism evidence="2 3">
    <name type="scientific">Bombardia bombarda</name>
    <dbReference type="NCBI Taxonomy" id="252184"/>
    <lineage>
        <taxon>Eukaryota</taxon>
        <taxon>Fungi</taxon>
        <taxon>Dikarya</taxon>
        <taxon>Ascomycota</taxon>
        <taxon>Pezizomycotina</taxon>
        <taxon>Sordariomycetes</taxon>
        <taxon>Sordariomycetidae</taxon>
        <taxon>Sordariales</taxon>
        <taxon>Lasiosphaeriaceae</taxon>
        <taxon>Bombardia</taxon>
    </lineage>
</organism>
<name>A0AA40C9F6_9PEZI</name>
<gene>
    <name evidence="2" type="ORF">B0T17DRAFT_524718</name>
</gene>
<accession>A0AA40C9F6</accession>
<evidence type="ECO:0008006" key="4">
    <source>
        <dbReference type="Google" id="ProtNLM"/>
    </source>
</evidence>
<evidence type="ECO:0000256" key="1">
    <source>
        <dbReference type="SAM" id="SignalP"/>
    </source>
</evidence>
<proteinExistence type="predicted"/>
<keyword evidence="1" id="KW-0732">Signal</keyword>
<sequence>MLICAAIVLILEMIVSWQSLCSVSDYVGQPKCVCVCLCLLDRRISGQEKRQYIRKPRFARRSSVKASLLFFGLLKRMFDGFWFKRCLGTYRSFVRCCQPLWFVVNLSS</sequence>
<reference evidence="2" key="1">
    <citation type="submission" date="2023-06" db="EMBL/GenBank/DDBJ databases">
        <title>Genome-scale phylogeny and comparative genomics of the fungal order Sordariales.</title>
        <authorList>
            <consortium name="Lawrence Berkeley National Laboratory"/>
            <person name="Hensen N."/>
            <person name="Bonometti L."/>
            <person name="Westerberg I."/>
            <person name="Brannstrom I.O."/>
            <person name="Guillou S."/>
            <person name="Cros-Aarteil S."/>
            <person name="Calhoun S."/>
            <person name="Haridas S."/>
            <person name="Kuo A."/>
            <person name="Mondo S."/>
            <person name="Pangilinan J."/>
            <person name="Riley R."/>
            <person name="LaButti K."/>
            <person name="Andreopoulos B."/>
            <person name="Lipzen A."/>
            <person name="Chen C."/>
            <person name="Yanf M."/>
            <person name="Daum C."/>
            <person name="Ng V."/>
            <person name="Clum A."/>
            <person name="Steindorff A."/>
            <person name="Ohm R."/>
            <person name="Martin F."/>
            <person name="Silar P."/>
            <person name="Natvig D."/>
            <person name="Lalanne C."/>
            <person name="Gautier V."/>
            <person name="Ament-velasquez S.L."/>
            <person name="Kruys A."/>
            <person name="Hutchinson M.I."/>
            <person name="Powell A.J."/>
            <person name="Barry K."/>
            <person name="Miller A.N."/>
            <person name="Grigoriev I.V."/>
            <person name="Debuchy R."/>
            <person name="Gladieux P."/>
            <person name="Thoren M.H."/>
            <person name="Johannesson H."/>
        </authorList>
    </citation>
    <scope>NUCLEOTIDE SEQUENCE</scope>
    <source>
        <strain evidence="2">SMH3391-2</strain>
    </source>
</reference>
<evidence type="ECO:0000313" key="2">
    <source>
        <dbReference type="EMBL" id="KAK0629123.1"/>
    </source>
</evidence>
<keyword evidence="3" id="KW-1185">Reference proteome</keyword>
<dbReference type="AlphaFoldDB" id="A0AA40C9F6"/>
<dbReference type="Proteomes" id="UP001174934">
    <property type="component" value="Unassembled WGS sequence"/>
</dbReference>